<keyword evidence="3" id="KW-0378">Hydrolase</keyword>
<gene>
    <name evidence="3" type="ORF">MM415A01080_0011</name>
</gene>
<feature type="domain" description="Putative metallopeptidase" evidence="2">
    <location>
        <begin position="4"/>
        <end position="139"/>
    </location>
</feature>
<dbReference type="Pfam" id="PF13203">
    <property type="entry name" value="DUF2201_N"/>
    <property type="match status" value="1"/>
</dbReference>
<name>A0A6M3K9G8_9ZZZZ</name>
<dbReference type="InterPro" id="IPR025154">
    <property type="entry name" value="Put_metallopeptidase_dom"/>
</dbReference>
<proteinExistence type="predicted"/>
<protein>
    <submittedName>
        <fullName evidence="3">Putative hydrolase</fullName>
    </submittedName>
</protein>
<organism evidence="3">
    <name type="scientific">viral metagenome</name>
    <dbReference type="NCBI Taxonomy" id="1070528"/>
    <lineage>
        <taxon>unclassified sequences</taxon>
        <taxon>metagenomes</taxon>
        <taxon>organismal metagenomes</taxon>
    </lineage>
</organism>
<reference evidence="3" key="1">
    <citation type="submission" date="2020-03" db="EMBL/GenBank/DDBJ databases">
        <title>The deep terrestrial virosphere.</title>
        <authorList>
            <person name="Holmfeldt K."/>
            <person name="Nilsson E."/>
            <person name="Simone D."/>
            <person name="Lopez-Fernandez M."/>
            <person name="Wu X."/>
            <person name="de Brujin I."/>
            <person name="Lundin D."/>
            <person name="Andersson A."/>
            <person name="Bertilsson S."/>
            <person name="Dopson M."/>
        </authorList>
    </citation>
    <scope>NUCLEOTIDE SEQUENCE</scope>
    <source>
        <strain evidence="3">MM415A01080</strain>
    </source>
</reference>
<dbReference type="PANTHER" id="PTHR38730:SF1">
    <property type="entry name" value="SLL7028 PROTEIN"/>
    <property type="match status" value="1"/>
</dbReference>
<evidence type="ECO:0000259" key="1">
    <source>
        <dbReference type="Pfam" id="PF09967"/>
    </source>
</evidence>
<dbReference type="InterPro" id="IPR018698">
    <property type="entry name" value="VWA-like_dom"/>
</dbReference>
<feature type="domain" description="VWA-like" evidence="1">
    <location>
        <begin position="240"/>
        <end position="359"/>
    </location>
</feature>
<dbReference type="AlphaFoldDB" id="A0A6M3K9G8"/>
<sequence>MIEQTLSLAKIRLLDRHPFFGYVVLSADIKLTDDVEVAGVDGVYMYVNSDAFIAMRPQHQMSVLAHETMHIALQHVQRRQWRDADKWNVAADIVTNEILLQQGMELLPDAWTRDAAKKLGVDVPRVDDTTVEGVYEMLPNGILPAPTDLLDENEGGGGNKARWKAILSGAAEQAQKRIGVIPGWLQRYVDVYAPVVSWQLLLSQFTASLRNEWRSWRRLQRRQLWSGTLAAGQACDRMLLVVAVDTSGSISSSELGQFVAEINAVSGEDNTVVLALQFDIVVTSSEWLSDEQPLTVALVGGGGTNFRSVFDYIEEKQLVPDGVVFLTDGYGTYPEESEWPTMWVLTEDHFEPPWGWAVAMGE</sequence>
<dbReference type="InterPro" id="IPR036465">
    <property type="entry name" value="vWFA_dom_sf"/>
</dbReference>
<dbReference type="PANTHER" id="PTHR38730">
    <property type="entry name" value="SLL7028 PROTEIN"/>
    <property type="match status" value="1"/>
</dbReference>
<evidence type="ECO:0000259" key="2">
    <source>
        <dbReference type="Pfam" id="PF13203"/>
    </source>
</evidence>
<dbReference type="GO" id="GO:0016787">
    <property type="term" value="F:hydrolase activity"/>
    <property type="evidence" value="ECO:0007669"/>
    <property type="project" value="UniProtKB-KW"/>
</dbReference>
<dbReference type="Pfam" id="PF09967">
    <property type="entry name" value="DUF2201"/>
    <property type="match status" value="1"/>
</dbReference>
<evidence type="ECO:0000313" key="3">
    <source>
        <dbReference type="EMBL" id="QJA78364.1"/>
    </source>
</evidence>
<dbReference type="SUPFAM" id="SSF53300">
    <property type="entry name" value="vWA-like"/>
    <property type="match status" value="1"/>
</dbReference>
<accession>A0A6M3K9G8</accession>
<dbReference type="EMBL" id="MT142333">
    <property type="protein sequence ID" value="QJA78364.1"/>
    <property type="molecule type" value="Genomic_DNA"/>
</dbReference>